<evidence type="ECO:0000256" key="1">
    <source>
        <dbReference type="ARBA" id="ARBA00004613"/>
    </source>
</evidence>
<proteinExistence type="inferred from homology"/>
<dbReference type="Pfam" id="PF01060">
    <property type="entry name" value="TTR-52"/>
    <property type="match status" value="1"/>
</dbReference>
<organism evidence="6 7">
    <name type="scientific">Caenorhabditis auriculariae</name>
    <dbReference type="NCBI Taxonomy" id="2777116"/>
    <lineage>
        <taxon>Eukaryota</taxon>
        <taxon>Metazoa</taxon>
        <taxon>Ecdysozoa</taxon>
        <taxon>Nematoda</taxon>
        <taxon>Chromadorea</taxon>
        <taxon>Rhabditida</taxon>
        <taxon>Rhabditina</taxon>
        <taxon>Rhabditomorpha</taxon>
        <taxon>Rhabditoidea</taxon>
        <taxon>Rhabditidae</taxon>
        <taxon>Peloderinae</taxon>
        <taxon>Caenorhabditis</taxon>
    </lineage>
</organism>
<keyword evidence="3" id="KW-0964">Secreted</keyword>
<dbReference type="AlphaFoldDB" id="A0A8S1GP01"/>
<dbReference type="PANTHER" id="PTHR21700:SF15">
    <property type="entry name" value="TRANSTHYRETIN-LIKE FAMILY PROTEIN"/>
    <property type="match status" value="1"/>
</dbReference>
<comment type="caution">
    <text evidence="6">The sequence shown here is derived from an EMBL/GenBank/DDBJ whole genome shotgun (WGS) entry which is preliminary data.</text>
</comment>
<evidence type="ECO:0008006" key="8">
    <source>
        <dbReference type="Google" id="ProtNLM"/>
    </source>
</evidence>
<evidence type="ECO:0000256" key="4">
    <source>
        <dbReference type="ARBA" id="ARBA00022729"/>
    </source>
</evidence>
<evidence type="ECO:0000313" key="6">
    <source>
        <dbReference type="EMBL" id="CAD6185377.1"/>
    </source>
</evidence>
<dbReference type="GO" id="GO:0005576">
    <property type="term" value="C:extracellular region"/>
    <property type="evidence" value="ECO:0007669"/>
    <property type="project" value="UniProtKB-SubCell"/>
</dbReference>
<dbReference type="Proteomes" id="UP000835052">
    <property type="component" value="Unassembled WGS sequence"/>
</dbReference>
<feature type="signal peptide" evidence="5">
    <location>
        <begin position="1"/>
        <end position="17"/>
    </location>
</feature>
<evidence type="ECO:0000313" key="7">
    <source>
        <dbReference type="Proteomes" id="UP000835052"/>
    </source>
</evidence>
<sequence>MLLYLFLTFLAVNNVFSAPAGELEAPSNVANRSIAIKGTLYCGKKPFEGAKIRLFRVYQKNKVDDLAHLLDAKQTYITGMFQVEGNTARFPKNSKVAANKGYLRWSVHLPADYVTVGTKARKVYDFGRINLELQFPGEAHDKKFNIAE</sequence>
<dbReference type="OrthoDB" id="5811720at2759"/>
<dbReference type="GO" id="GO:0009986">
    <property type="term" value="C:cell surface"/>
    <property type="evidence" value="ECO:0007669"/>
    <property type="project" value="InterPro"/>
</dbReference>
<dbReference type="InterPro" id="IPR001534">
    <property type="entry name" value="Transthyretin-like"/>
</dbReference>
<gene>
    <name evidence="6" type="ORF">CAUJ_LOCUS1296</name>
</gene>
<evidence type="ECO:0000256" key="2">
    <source>
        <dbReference type="ARBA" id="ARBA00010112"/>
    </source>
</evidence>
<dbReference type="EMBL" id="CAJGYM010000002">
    <property type="protein sequence ID" value="CAD6185377.1"/>
    <property type="molecule type" value="Genomic_DNA"/>
</dbReference>
<protein>
    <recommendedName>
        <fullName evidence="8">Arrestin-like N-terminal domain-containing protein</fullName>
    </recommendedName>
</protein>
<dbReference type="InterPro" id="IPR038479">
    <property type="entry name" value="Transthyretin-like_sf"/>
</dbReference>
<keyword evidence="4 5" id="KW-0732">Signal</keyword>
<evidence type="ECO:0000256" key="5">
    <source>
        <dbReference type="SAM" id="SignalP"/>
    </source>
</evidence>
<comment type="similarity">
    <text evidence="2">Belongs to the nematode transthyretin-like family.</text>
</comment>
<name>A0A8S1GP01_9PELO</name>
<evidence type="ECO:0000256" key="3">
    <source>
        <dbReference type="ARBA" id="ARBA00022525"/>
    </source>
</evidence>
<accession>A0A8S1GP01</accession>
<comment type="subcellular location">
    <subcellularLocation>
        <location evidence="1">Secreted</location>
    </subcellularLocation>
</comment>
<dbReference type="Gene3D" id="2.60.40.3330">
    <property type="match status" value="1"/>
</dbReference>
<keyword evidence="7" id="KW-1185">Reference proteome</keyword>
<reference evidence="6" key="1">
    <citation type="submission" date="2020-10" db="EMBL/GenBank/DDBJ databases">
        <authorList>
            <person name="Kikuchi T."/>
        </authorList>
    </citation>
    <scope>NUCLEOTIDE SEQUENCE</scope>
    <source>
        <strain evidence="6">NKZ352</strain>
    </source>
</reference>
<feature type="chain" id="PRO_5035848673" description="Arrestin-like N-terminal domain-containing protein" evidence="5">
    <location>
        <begin position="18"/>
        <end position="148"/>
    </location>
</feature>
<dbReference type="PANTHER" id="PTHR21700">
    <property type="entry name" value="TRANSTHYRETIN-LIKE FAMILY PROTEIN-RELATED"/>
    <property type="match status" value="1"/>
</dbReference>